<protein>
    <submittedName>
        <fullName evidence="3">BON domain-containing protein</fullName>
    </submittedName>
</protein>
<dbReference type="PANTHER" id="PTHR34606:SF4">
    <property type="entry name" value="OUTER MEMBRANE LIPOPROTEIN DOLP"/>
    <property type="match status" value="1"/>
</dbReference>
<feature type="domain" description="BON" evidence="2">
    <location>
        <begin position="2"/>
        <end position="70"/>
    </location>
</feature>
<keyword evidence="4" id="KW-1185">Reference proteome</keyword>
<dbReference type="Proteomes" id="UP001597302">
    <property type="component" value="Unassembled WGS sequence"/>
</dbReference>
<keyword evidence="1" id="KW-0732">Signal</keyword>
<reference evidence="4" key="1">
    <citation type="journal article" date="2019" name="Int. J. Syst. Evol. Microbiol.">
        <title>The Global Catalogue of Microorganisms (GCM) 10K type strain sequencing project: providing services to taxonomists for standard genome sequencing and annotation.</title>
        <authorList>
            <consortium name="The Broad Institute Genomics Platform"/>
            <consortium name="The Broad Institute Genome Sequencing Center for Infectious Disease"/>
            <person name="Wu L."/>
            <person name="Ma J."/>
        </authorList>
    </citation>
    <scope>NUCLEOTIDE SEQUENCE [LARGE SCALE GENOMIC DNA]</scope>
    <source>
        <strain evidence="4">CCM 8875</strain>
    </source>
</reference>
<evidence type="ECO:0000313" key="4">
    <source>
        <dbReference type="Proteomes" id="UP001597302"/>
    </source>
</evidence>
<dbReference type="InterPro" id="IPR014004">
    <property type="entry name" value="Transpt-assoc_nodulatn_dom_bac"/>
</dbReference>
<dbReference type="PANTHER" id="PTHR34606">
    <property type="entry name" value="BON DOMAIN-CONTAINING PROTEIN"/>
    <property type="match status" value="1"/>
</dbReference>
<comment type="caution">
    <text evidence="3">The sequence shown here is derived from an EMBL/GenBank/DDBJ whole genome shotgun (WGS) entry which is preliminary data.</text>
</comment>
<sequence length="215" mass="23086">MNDTDLRADVEDALEFEPATDANQIGVAVQNGVVTLSGHVTTYAARLAAERAVARVKGVRGIAQEVEVRPAGSHLTADDEIARRVLEALAWNSLVPMDSVKVRVAEGHVTLSGRVEWNYQRTAAELAIAGMSGVKGILNSIEITKKASPADVRQRIENALKRDAELDAAGIRVMVHDGTVTLEGKVDCWGDRMAAENAAWAAPGVQRVNDQLRIS</sequence>
<dbReference type="Gene3D" id="3.30.1340.30">
    <property type="match status" value="3"/>
</dbReference>
<evidence type="ECO:0000256" key="1">
    <source>
        <dbReference type="ARBA" id="ARBA00022729"/>
    </source>
</evidence>
<organism evidence="3 4">
    <name type="scientific">Paracoccus nototheniae</name>
    <dbReference type="NCBI Taxonomy" id="2489002"/>
    <lineage>
        <taxon>Bacteria</taxon>
        <taxon>Pseudomonadati</taxon>
        <taxon>Pseudomonadota</taxon>
        <taxon>Alphaproteobacteria</taxon>
        <taxon>Rhodobacterales</taxon>
        <taxon>Paracoccaceae</taxon>
        <taxon>Paracoccus</taxon>
    </lineage>
</organism>
<dbReference type="PROSITE" id="PS50914">
    <property type="entry name" value="BON"/>
    <property type="match status" value="3"/>
</dbReference>
<proteinExistence type="predicted"/>
<dbReference type="RefSeq" id="WP_131578508.1">
    <property type="nucleotide sequence ID" value="NZ_CBCSAJ010000117.1"/>
</dbReference>
<gene>
    <name evidence="3" type="ORF">ACFQ5P_05620</name>
</gene>
<dbReference type="Pfam" id="PF04972">
    <property type="entry name" value="BON"/>
    <property type="match status" value="3"/>
</dbReference>
<dbReference type="SMART" id="SM00749">
    <property type="entry name" value="BON"/>
    <property type="match status" value="3"/>
</dbReference>
<dbReference type="EMBL" id="JBHTOQ010000007">
    <property type="protein sequence ID" value="MFD1480765.1"/>
    <property type="molecule type" value="Genomic_DNA"/>
</dbReference>
<evidence type="ECO:0000313" key="3">
    <source>
        <dbReference type="EMBL" id="MFD1480765.1"/>
    </source>
</evidence>
<accession>A0ABW4DWR7</accession>
<feature type="domain" description="BON" evidence="2">
    <location>
        <begin position="148"/>
        <end position="215"/>
    </location>
</feature>
<dbReference type="InterPro" id="IPR007055">
    <property type="entry name" value="BON_dom"/>
</dbReference>
<name>A0ABW4DWR7_9RHOB</name>
<feature type="domain" description="BON" evidence="2">
    <location>
        <begin position="77"/>
        <end position="145"/>
    </location>
</feature>
<dbReference type="InterPro" id="IPR051686">
    <property type="entry name" value="Lipoprotein_DolP"/>
</dbReference>
<evidence type="ECO:0000259" key="2">
    <source>
        <dbReference type="PROSITE" id="PS50914"/>
    </source>
</evidence>